<evidence type="ECO:0000256" key="2">
    <source>
        <dbReference type="ARBA" id="ARBA00022801"/>
    </source>
</evidence>
<dbReference type="InterPro" id="IPR007346">
    <property type="entry name" value="Endonuclease-I"/>
</dbReference>
<dbReference type="GO" id="GO:0004519">
    <property type="term" value="F:endonuclease activity"/>
    <property type="evidence" value="ECO:0007669"/>
    <property type="project" value="UniProtKB-KW"/>
</dbReference>
<keyword evidence="5" id="KW-0540">Nuclease</keyword>
<evidence type="ECO:0000313" key="6">
    <source>
        <dbReference type="Proteomes" id="UP000719267"/>
    </source>
</evidence>
<keyword evidence="5" id="KW-0012">Acyltransferase</keyword>
<organism evidence="5 6">
    <name type="scientific">Mesonia aestuariivivens</name>
    <dbReference type="NCBI Taxonomy" id="2796128"/>
    <lineage>
        <taxon>Bacteria</taxon>
        <taxon>Pseudomonadati</taxon>
        <taxon>Bacteroidota</taxon>
        <taxon>Flavobacteriia</taxon>
        <taxon>Flavobacteriales</taxon>
        <taxon>Flavobacteriaceae</taxon>
        <taxon>Mesonia</taxon>
    </lineage>
</organism>
<feature type="chain" id="PRO_5046661029" evidence="3">
    <location>
        <begin position="20"/>
        <end position="655"/>
    </location>
</feature>
<dbReference type="PANTHER" id="PTHR33607">
    <property type="entry name" value="ENDONUCLEASE-1"/>
    <property type="match status" value="1"/>
</dbReference>
<feature type="signal peptide" evidence="3">
    <location>
        <begin position="1"/>
        <end position="19"/>
    </location>
</feature>
<dbReference type="NCBIfam" id="TIGR04183">
    <property type="entry name" value="Por_Secre_tail"/>
    <property type="match status" value="1"/>
</dbReference>
<dbReference type="RefSeq" id="WP_219040311.1">
    <property type="nucleotide sequence ID" value="NZ_JAHWDF010000009.1"/>
</dbReference>
<sequence>MKKTITLFFLFLVSISLNAQIVINELDSDTDGIDDLEFIELKTDAPLTSLDGYVLVFFNGSSSGNDSSYFTIDLNGYTSDINGLFVIGNQKVSPVPQYIIADNTIQNGADAIGIYQASYLDFPEGTQATTTNLIDALAYDTNDADDDDLMALLGLSVQINEDENNNKDFESIQRNNDGTYSVATPTPRQLNDGSGIIQNQVSINVAQNQYNEGDDIIIEFSTDTPVSSNLNFSFTLANGSFNASDYTGSTSVTIPQGQSFVNTTISITEDQVNDGDKIMRIAIGSLPNEYILANNNIKVRIIDLDFVVSAWGTPVNPTYGVVQSTAPSNYYNSLEGKSGQDLRDALQAIIAEEGVVREQTYAEVFNILEDADQNPLNSNEVWLVYTEQGRAKLDKQTTSNSTGFWNREHVFPRSRGGFYSIEEDDFIDGIDNYWNTNVDSLRHGNSDAHHIRAVDGPENSSRGNQFYGSGQGQYTGPADTQGSFKGDVARSIFYMAIRYNDLSVVNGYPENTTGQFGDLATLLTWHQNDLADDFEMNRNNVIYEWQFNRNPFIDLPELVDYIWGDQVGEVWHQDLSVEENEFSEIKVFPNPTEGTLTIVGLEGKYKIEVYSILGNKVWSTTATNQTSIAPNLQSGMYLLKISNHNIQKTQKIIVK</sequence>
<evidence type="ECO:0000256" key="1">
    <source>
        <dbReference type="ARBA" id="ARBA00022729"/>
    </source>
</evidence>
<gene>
    <name evidence="5" type="ORF">KW502_09445</name>
</gene>
<keyword evidence="5" id="KW-0255">Endonuclease</keyword>
<keyword evidence="5" id="KW-0808">Transferase</keyword>
<dbReference type="Proteomes" id="UP000719267">
    <property type="component" value="Unassembled WGS sequence"/>
</dbReference>
<proteinExistence type="predicted"/>
<evidence type="ECO:0000259" key="4">
    <source>
        <dbReference type="Pfam" id="PF18962"/>
    </source>
</evidence>
<dbReference type="Pfam" id="PF04231">
    <property type="entry name" value="Endonuclease_1"/>
    <property type="match status" value="1"/>
</dbReference>
<keyword evidence="1 3" id="KW-0732">Signal</keyword>
<feature type="domain" description="Secretion system C-terminal sorting" evidence="4">
    <location>
        <begin position="587"/>
        <end position="654"/>
    </location>
</feature>
<dbReference type="PANTHER" id="PTHR33607:SF2">
    <property type="entry name" value="ENDONUCLEASE-1"/>
    <property type="match status" value="1"/>
</dbReference>
<dbReference type="GO" id="GO:0016746">
    <property type="term" value="F:acyltransferase activity"/>
    <property type="evidence" value="ECO:0007669"/>
    <property type="project" value="UniProtKB-KW"/>
</dbReference>
<dbReference type="InterPro" id="IPR026444">
    <property type="entry name" value="Secre_tail"/>
</dbReference>
<dbReference type="EMBL" id="JAHWDF010000009">
    <property type="protein sequence ID" value="MBW2962022.1"/>
    <property type="molecule type" value="Genomic_DNA"/>
</dbReference>
<dbReference type="Pfam" id="PF18962">
    <property type="entry name" value="Por_Secre_tail"/>
    <property type="match status" value="1"/>
</dbReference>
<evidence type="ECO:0000313" key="5">
    <source>
        <dbReference type="EMBL" id="MBW2962022.1"/>
    </source>
</evidence>
<reference evidence="5 6" key="1">
    <citation type="submission" date="2021-07" db="EMBL/GenBank/DDBJ databases">
        <title>Mesonia aestuariivivens sp. nov., isolated from a tidal flat.</title>
        <authorList>
            <person name="Kim Y.-O."/>
            <person name="Yoon J.-H."/>
        </authorList>
    </citation>
    <scope>NUCLEOTIDE SEQUENCE [LARGE SCALE GENOMIC DNA]</scope>
    <source>
        <strain evidence="5 6">JHPTF-M18</strain>
    </source>
</reference>
<name>A0ABS6W2E0_9FLAO</name>
<keyword evidence="6" id="KW-1185">Reference proteome</keyword>
<accession>A0ABS6W2E0</accession>
<protein>
    <submittedName>
        <fullName evidence="5">Endonuclease</fullName>
    </submittedName>
</protein>
<comment type="caution">
    <text evidence="5">The sequence shown here is derived from an EMBL/GenBank/DDBJ whole genome shotgun (WGS) entry which is preliminary data.</text>
</comment>
<keyword evidence="2" id="KW-0378">Hydrolase</keyword>
<evidence type="ECO:0000256" key="3">
    <source>
        <dbReference type="SAM" id="SignalP"/>
    </source>
</evidence>